<dbReference type="Proteomes" id="UP001195941">
    <property type="component" value="Unassembled WGS sequence"/>
</dbReference>
<evidence type="ECO:0000313" key="2">
    <source>
        <dbReference type="Proteomes" id="UP001195941"/>
    </source>
</evidence>
<proteinExistence type="predicted"/>
<protein>
    <submittedName>
        <fullName evidence="1">Uncharacterized protein</fullName>
    </submittedName>
</protein>
<dbReference type="EMBL" id="JADMKU010000013">
    <property type="protein sequence ID" value="MBR9652319.1"/>
    <property type="molecule type" value="Genomic_DNA"/>
</dbReference>
<organism evidence="1 2">
    <name type="scientific">Thalassovita aquimarina</name>
    <dbReference type="NCBI Taxonomy" id="2785917"/>
    <lineage>
        <taxon>Bacteria</taxon>
        <taxon>Pseudomonadati</taxon>
        <taxon>Pseudomonadota</taxon>
        <taxon>Alphaproteobacteria</taxon>
        <taxon>Rhodobacterales</taxon>
        <taxon>Roseobacteraceae</taxon>
        <taxon>Thalassovita</taxon>
    </lineage>
</organism>
<accession>A0ABS5HTV0</accession>
<reference evidence="1 2" key="1">
    <citation type="journal article" date="2021" name="Arch. Microbiol.">
        <title>Thalassobius aquimarinus sp. nov., isolated from the Sea of Japan seashore.</title>
        <authorList>
            <person name="Kurilenko V.V."/>
            <person name="Romanenko L.A."/>
            <person name="Chernysheva N.Y."/>
            <person name="Velansky P.V."/>
            <person name="Tekutyeva L.A."/>
            <person name="Isaeva M.P."/>
            <person name="Mikhailov V.V."/>
        </authorList>
    </citation>
    <scope>NUCLEOTIDE SEQUENCE [LARGE SCALE GENOMIC DNA]</scope>
    <source>
        <strain evidence="1 2">KMM 8518</strain>
    </source>
</reference>
<gene>
    <name evidence="1" type="ORF">IT775_14450</name>
</gene>
<comment type="caution">
    <text evidence="1">The sequence shown here is derived from an EMBL/GenBank/DDBJ whole genome shotgun (WGS) entry which is preliminary data.</text>
</comment>
<dbReference type="RefSeq" id="WP_212701836.1">
    <property type="nucleotide sequence ID" value="NZ_JADMKU010000013.1"/>
</dbReference>
<keyword evidence="2" id="KW-1185">Reference proteome</keyword>
<evidence type="ECO:0000313" key="1">
    <source>
        <dbReference type="EMBL" id="MBR9652319.1"/>
    </source>
</evidence>
<name>A0ABS5HTV0_9RHOB</name>
<sequence>MAITSHAFGRVTLTGDDAAKFKRQVKYGRPSEAAKQSVKSGLALAREMKAKGNVTLKLSRKQQAVSG</sequence>